<keyword evidence="2" id="KW-0812">Transmembrane</keyword>
<evidence type="ECO:0000313" key="5">
    <source>
        <dbReference type="Proteomes" id="UP000274391"/>
    </source>
</evidence>
<evidence type="ECO:0000256" key="1">
    <source>
        <dbReference type="SAM" id="MobiDB-lite"/>
    </source>
</evidence>
<dbReference type="OrthoDB" id="5241668at2"/>
<accession>A0A3P3W3R1</accession>
<dbReference type="RefSeq" id="WP_124969466.1">
    <property type="nucleotide sequence ID" value="NZ_RQVS01000002.1"/>
</dbReference>
<dbReference type="Pfam" id="PF14258">
    <property type="entry name" value="DUF4350"/>
    <property type="match status" value="1"/>
</dbReference>
<dbReference type="EMBL" id="RQVS01000002">
    <property type="protein sequence ID" value="RRJ88309.1"/>
    <property type="molecule type" value="Genomic_DNA"/>
</dbReference>
<reference evidence="4 5" key="1">
    <citation type="submission" date="2018-11" db="EMBL/GenBank/DDBJ databases">
        <title>YIM 102482-1 draft genome.</title>
        <authorList>
            <person name="Li G."/>
            <person name="Jiang Y."/>
        </authorList>
    </citation>
    <scope>NUCLEOTIDE SEQUENCE [LARGE SCALE GENOMIC DNA]</scope>
    <source>
        <strain evidence="4 5">YIM 102482-1</strain>
    </source>
</reference>
<proteinExistence type="predicted"/>
<evidence type="ECO:0000256" key="2">
    <source>
        <dbReference type="SAM" id="Phobius"/>
    </source>
</evidence>
<dbReference type="InterPro" id="IPR025646">
    <property type="entry name" value="DUF4350"/>
</dbReference>
<name>A0A3P3W3R1_9MICO</name>
<keyword evidence="5" id="KW-1185">Reference proteome</keyword>
<protein>
    <submittedName>
        <fullName evidence="4">DUF4350 domain-containing protein</fullName>
    </submittedName>
</protein>
<dbReference type="Proteomes" id="UP000274391">
    <property type="component" value="Unassembled WGS sequence"/>
</dbReference>
<evidence type="ECO:0000259" key="3">
    <source>
        <dbReference type="Pfam" id="PF14258"/>
    </source>
</evidence>
<organism evidence="4 5">
    <name type="scientific">Gulosibacter macacae</name>
    <dbReference type="NCBI Taxonomy" id="2488791"/>
    <lineage>
        <taxon>Bacteria</taxon>
        <taxon>Bacillati</taxon>
        <taxon>Actinomycetota</taxon>
        <taxon>Actinomycetes</taxon>
        <taxon>Micrococcales</taxon>
        <taxon>Microbacteriaceae</taxon>
        <taxon>Gulosibacter</taxon>
    </lineage>
</organism>
<feature type="region of interest" description="Disordered" evidence="1">
    <location>
        <begin position="1"/>
        <end position="20"/>
    </location>
</feature>
<feature type="domain" description="DUF4350" evidence="3">
    <location>
        <begin position="65"/>
        <end position="243"/>
    </location>
</feature>
<evidence type="ECO:0000313" key="4">
    <source>
        <dbReference type="EMBL" id="RRJ88309.1"/>
    </source>
</evidence>
<keyword evidence="2" id="KW-1133">Transmembrane helix</keyword>
<dbReference type="AlphaFoldDB" id="A0A3P3W3R1"/>
<keyword evidence="2" id="KW-0472">Membrane</keyword>
<feature type="transmembrane region" description="Helical" evidence="2">
    <location>
        <begin position="34"/>
        <end position="53"/>
    </location>
</feature>
<feature type="transmembrane region" description="Helical" evidence="2">
    <location>
        <begin position="273"/>
        <end position="291"/>
    </location>
</feature>
<feature type="compositionally biased region" description="Low complexity" evidence="1">
    <location>
        <begin position="1"/>
        <end position="17"/>
    </location>
</feature>
<sequence>MTLDTAPAPATTQASPTESLTPTLGEWWRRQRKWIFITLGVLIVTAITVLALGSNRMNSGRDLDPDSAAPNGALAIVRTLESHGVDVERADSLETLNGTVGESTTVLVYDRGAILQDWQWDELRALGVDRLIVIPSSQASRTAVADVATVVGYTAPPEEPATHAVGDECRASLATNAPTLSDLGGAEYAPVGDAVGCWQVRDGYAVVMDATGTTEVVVIAQPGFLANGEIADNANAAAAIGLLGAHEQFVWYEPGMDDLASSGPTFGSYIPQWLLPATLLLLLAGLAATVWRGRRFGPLVSERLPVAVPASETLVGRARLYDHSDSRLRALDAIRIGTVTRLAELLGLGRDASAQTVADAAAGAARVPREHAHQALVGGDPGNDTNMVDLANACAEIERRVRAALGCEHQPKSNDTDPRNRA</sequence>
<comment type="caution">
    <text evidence="4">The sequence shown here is derived from an EMBL/GenBank/DDBJ whole genome shotgun (WGS) entry which is preliminary data.</text>
</comment>
<gene>
    <name evidence="4" type="ORF">EG850_02375</name>
</gene>